<dbReference type="Gene3D" id="3.40.50.720">
    <property type="entry name" value="NAD(P)-binding Rossmann-like Domain"/>
    <property type="match status" value="1"/>
</dbReference>
<dbReference type="VEuPathDB" id="FungiDB:BTJ68_06686"/>
<evidence type="ECO:0000256" key="1">
    <source>
        <dbReference type="ARBA" id="ARBA00023002"/>
    </source>
</evidence>
<dbReference type="AlphaFoldDB" id="A0A3M7I4L8"/>
<dbReference type="EMBL" id="QWIT01000800">
    <property type="protein sequence ID" value="RMZ20481.1"/>
    <property type="molecule type" value="Genomic_DNA"/>
</dbReference>
<name>A0A3M7I4L8_HORWE</name>
<proteinExistence type="predicted"/>
<dbReference type="PANTHER" id="PTHR43157:SF31">
    <property type="entry name" value="PHOSPHATIDYLINOSITOL-GLYCAN BIOSYNTHESIS CLASS F PROTEIN"/>
    <property type="match status" value="1"/>
</dbReference>
<dbReference type="InterPro" id="IPR036291">
    <property type="entry name" value="NAD(P)-bd_dom_sf"/>
</dbReference>
<protein>
    <submittedName>
        <fullName evidence="2">Uncharacterized protein</fullName>
    </submittedName>
</protein>
<evidence type="ECO:0000313" key="2">
    <source>
        <dbReference type="EMBL" id="RMZ20481.1"/>
    </source>
</evidence>
<dbReference type="Proteomes" id="UP000281677">
    <property type="component" value="Unassembled WGS sequence"/>
</dbReference>
<dbReference type="Pfam" id="PF00106">
    <property type="entry name" value="adh_short"/>
    <property type="match status" value="1"/>
</dbReference>
<dbReference type="PRINTS" id="PR00081">
    <property type="entry name" value="GDHRDH"/>
</dbReference>
<dbReference type="GO" id="GO:0016491">
    <property type="term" value="F:oxidoreductase activity"/>
    <property type="evidence" value="ECO:0007669"/>
    <property type="project" value="UniProtKB-KW"/>
</dbReference>
<gene>
    <name evidence="2" type="ORF">D0859_15517</name>
</gene>
<sequence length="375" mass="41330">MSASEILTGFLPHFFYSQFFITPPSPTHDCSGQTIIVTGSNTGLGKEAVRHFVRLNAEKVIIACRTTAKGEAAKQDIEASTGRKGVVDVWPLDLTDYESVKAFAQRAKGLVRLDVALLNAGISKFGDSFPIFMGGRRFFPSDLAGLGRVLAYDLFMADTPDFTTVAGNESTITVNVVSTFLLALLLLPKLQESGNRVNTIPTLTVVSSEMHFVTSFPERTSPTIFKTLNEPEEARMPERYALSKLLEVLACREIARNHPVDQLKVTLNFVNPGWCISELVRYSVASFGSVAKTVLNLVMRVMCRTTEVGSRTLVHAGLSGPETHGKYMSNCRIEECAPLVQGKEGPEIQRRVWQELSEKLNEIEPGVTKVLDSRR</sequence>
<evidence type="ECO:0000313" key="3">
    <source>
        <dbReference type="Proteomes" id="UP000281677"/>
    </source>
</evidence>
<accession>A0A3M7I4L8</accession>
<dbReference type="PANTHER" id="PTHR43157">
    <property type="entry name" value="PHOSPHATIDYLINOSITOL-GLYCAN BIOSYNTHESIS CLASS F PROTEIN-RELATED"/>
    <property type="match status" value="1"/>
</dbReference>
<organism evidence="2 3">
    <name type="scientific">Hortaea werneckii</name>
    <name type="common">Black yeast</name>
    <name type="synonym">Cladosporium werneckii</name>
    <dbReference type="NCBI Taxonomy" id="91943"/>
    <lineage>
        <taxon>Eukaryota</taxon>
        <taxon>Fungi</taxon>
        <taxon>Dikarya</taxon>
        <taxon>Ascomycota</taxon>
        <taxon>Pezizomycotina</taxon>
        <taxon>Dothideomycetes</taxon>
        <taxon>Dothideomycetidae</taxon>
        <taxon>Mycosphaerellales</taxon>
        <taxon>Teratosphaeriaceae</taxon>
        <taxon>Hortaea</taxon>
    </lineage>
</organism>
<reference evidence="2 3" key="1">
    <citation type="journal article" date="2018" name="BMC Genomics">
        <title>Genomic evidence for intraspecific hybridization in a clonal and extremely halotolerant yeast.</title>
        <authorList>
            <person name="Gostincar C."/>
            <person name="Stajich J.E."/>
            <person name="Zupancic J."/>
            <person name="Zalar P."/>
            <person name="Gunde-Cimerman N."/>
        </authorList>
    </citation>
    <scope>NUCLEOTIDE SEQUENCE [LARGE SCALE GENOMIC DNA]</scope>
    <source>
        <strain evidence="2 3">EXF-120</strain>
    </source>
</reference>
<dbReference type="SUPFAM" id="SSF51735">
    <property type="entry name" value="NAD(P)-binding Rossmann-fold domains"/>
    <property type="match status" value="1"/>
</dbReference>
<dbReference type="OrthoDB" id="542013at2759"/>
<keyword evidence="1" id="KW-0560">Oxidoreductase</keyword>
<comment type="caution">
    <text evidence="2">The sequence shown here is derived from an EMBL/GenBank/DDBJ whole genome shotgun (WGS) entry which is preliminary data.</text>
</comment>
<dbReference type="InterPro" id="IPR002347">
    <property type="entry name" value="SDR_fam"/>
</dbReference>